<feature type="compositionally biased region" description="Basic residues" evidence="8">
    <location>
        <begin position="220"/>
        <end position="247"/>
    </location>
</feature>
<feature type="region of interest" description="Disordered" evidence="8">
    <location>
        <begin position="342"/>
        <end position="376"/>
    </location>
</feature>
<dbReference type="InterPro" id="IPR022209">
    <property type="entry name" value="CWC25"/>
</dbReference>
<reference evidence="9 10" key="1">
    <citation type="submission" date="2019-08" db="EMBL/GenBank/DDBJ databases">
        <authorList>
            <person name="Alioto T."/>
            <person name="Alioto T."/>
            <person name="Gomez Garrido J."/>
        </authorList>
    </citation>
    <scope>NUCLEOTIDE SEQUENCE [LARGE SCALE GENOMIC DNA]</scope>
</reference>
<protein>
    <submittedName>
        <fullName evidence="9">Pre-mRNA splicing factor</fullName>
    </submittedName>
</protein>
<keyword evidence="4" id="KW-0747">Spliceosome</keyword>
<feature type="region of interest" description="Disordered" evidence="8">
    <location>
        <begin position="128"/>
        <end position="281"/>
    </location>
</feature>
<feature type="compositionally biased region" description="Basic and acidic residues" evidence="8">
    <location>
        <begin position="166"/>
        <end position="183"/>
    </location>
</feature>
<keyword evidence="7" id="KW-0539">Nucleus</keyword>
<keyword evidence="6" id="KW-0508">mRNA splicing</keyword>
<dbReference type="PANTHER" id="PTHR16196:SF0">
    <property type="entry name" value="PRE-MRNA-SPLICING FACTOR CWC25 HOMOLOG"/>
    <property type="match status" value="1"/>
</dbReference>
<dbReference type="PANTHER" id="PTHR16196">
    <property type="entry name" value="CELL CYCLE CONTROL PROTEIN CWF25"/>
    <property type="match status" value="1"/>
</dbReference>
<evidence type="ECO:0000256" key="2">
    <source>
        <dbReference type="ARBA" id="ARBA00006695"/>
    </source>
</evidence>
<dbReference type="Pfam" id="PF12542">
    <property type="entry name" value="CWC25"/>
    <property type="match status" value="1"/>
</dbReference>
<evidence type="ECO:0000256" key="4">
    <source>
        <dbReference type="ARBA" id="ARBA00022728"/>
    </source>
</evidence>
<feature type="compositionally biased region" description="Basic and acidic residues" evidence="8">
    <location>
        <begin position="203"/>
        <end position="219"/>
    </location>
</feature>
<name>A0A5E4N0H9_9HEMI</name>
<evidence type="ECO:0000313" key="9">
    <source>
        <dbReference type="EMBL" id="VVC37439.1"/>
    </source>
</evidence>
<sequence length="412" mass="48859">MDWMYNDGGQVQKEDYLLGKKVDKKLIANADNDSILPPQIQFKTSDNNFSQVDMTKKIREDPLVNIKKRVLESTQKFRENPMCLKKQQNIKPEKQTIEDHQLDIILVSRLKSYEKAGLDLAKILSITKHKRKKEHKMKKDETSSDNNVKSNHEKLVNQQKLHKKKFEQEGRRQNDKKSFEYRDHRRNKNRNERHRSVQYRRSNSSDKEYKSRNLKDSRNRHGYYKNRNNRRSRSISQQKIKKDKHRDKSSSASSSDDERKKRNTLKGHLSPEFKLENEKDDYKNKTKNYGLFIPNGHSVKKEFSSPPPVKIKTEANDIQPKSLPPVKKKKLTDEEMNKLRNEMMADAKIRDKERSSNVKRYRKHDKKEEEEQKPYNQEFLINQMAHAASQVSIERSIKSNANKLQKDNSIVD</sequence>
<gene>
    <name evidence="9" type="ORF">CINCED_3A023124</name>
</gene>
<dbReference type="InterPro" id="IPR051376">
    <property type="entry name" value="CWC25_splicing_factor"/>
</dbReference>
<dbReference type="OrthoDB" id="21123at2759"/>
<dbReference type="GO" id="GO:0000398">
    <property type="term" value="P:mRNA splicing, via spliceosome"/>
    <property type="evidence" value="ECO:0007669"/>
    <property type="project" value="TreeGrafter"/>
</dbReference>
<comment type="similarity">
    <text evidence="2">Belongs to the CWC25 family.</text>
</comment>
<keyword evidence="10" id="KW-1185">Reference proteome</keyword>
<dbReference type="EMBL" id="CABPRJ010001447">
    <property type="protein sequence ID" value="VVC37439.1"/>
    <property type="molecule type" value="Genomic_DNA"/>
</dbReference>
<evidence type="ECO:0000256" key="5">
    <source>
        <dbReference type="ARBA" id="ARBA00023054"/>
    </source>
</evidence>
<dbReference type="GO" id="GO:0005684">
    <property type="term" value="C:U2-type spliceosomal complex"/>
    <property type="evidence" value="ECO:0007669"/>
    <property type="project" value="TreeGrafter"/>
</dbReference>
<proteinExistence type="inferred from homology"/>
<comment type="subcellular location">
    <subcellularLocation>
        <location evidence="1">Nucleus</location>
    </subcellularLocation>
</comment>
<evidence type="ECO:0000256" key="6">
    <source>
        <dbReference type="ARBA" id="ARBA00023187"/>
    </source>
</evidence>
<accession>A0A5E4N0H9</accession>
<evidence type="ECO:0000256" key="7">
    <source>
        <dbReference type="ARBA" id="ARBA00023242"/>
    </source>
</evidence>
<keyword evidence="3" id="KW-0507">mRNA processing</keyword>
<evidence type="ECO:0000256" key="3">
    <source>
        <dbReference type="ARBA" id="ARBA00022664"/>
    </source>
</evidence>
<evidence type="ECO:0000256" key="8">
    <source>
        <dbReference type="SAM" id="MobiDB-lite"/>
    </source>
</evidence>
<evidence type="ECO:0000256" key="1">
    <source>
        <dbReference type="ARBA" id="ARBA00004123"/>
    </source>
</evidence>
<feature type="compositionally biased region" description="Basic and acidic residues" evidence="8">
    <location>
        <begin position="342"/>
        <end position="356"/>
    </location>
</feature>
<feature type="compositionally biased region" description="Basic and acidic residues" evidence="8">
    <location>
        <begin position="269"/>
        <end position="281"/>
    </location>
</feature>
<evidence type="ECO:0000313" key="10">
    <source>
        <dbReference type="Proteomes" id="UP000325440"/>
    </source>
</evidence>
<keyword evidence="5" id="KW-0175">Coiled coil</keyword>
<organism evidence="9 10">
    <name type="scientific">Cinara cedri</name>
    <dbReference type="NCBI Taxonomy" id="506608"/>
    <lineage>
        <taxon>Eukaryota</taxon>
        <taxon>Metazoa</taxon>
        <taxon>Ecdysozoa</taxon>
        <taxon>Arthropoda</taxon>
        <taxon>Hexapoda</taxon>
        <taxon>Insecta</taxon>
        <taxon>Pterygota</taxon>
        <taxon>Neoptera</taxon>
        <taxon>Paraneoptera</taxon>
        <taxon>Hemiptera</taxon>
        <taxon>Sternorrhyncha</taxon>
        <taxon>Aphidomorpha</taxon>
        <taxon>Aphidoidea</taxon>
        <taxon>Aphididae</taxon>
        <taxon>Lachninae</taxon>
        <taxon>Cinara</taxon>
    </lineage>
</organism>
<dbReference type="AlphaFoldDB" id="A0A5E4N0H9"/>
<dbReference type="Proteomes" id="UP000325440">
    <property type="component" value="Unassembled WGS sequence"/>
</dbReference>
<feature type="compositionally biased region" description="Basic residues" evidence="8">
    <location>
        <begin position="184"/>
        <end position="198"/>
    </location>
</feature>